<proteinExistence type="predicted"/>
<organism evidence="1">
    <name type="scientific">bioreactor metagenome</name>
    <dbReference type="NCBI Taxonomy" id="1076179"/>
    <lineage>
        <taxon>unclassified sequences</taxon>
        <taxon>metagenomes</taxon>
        <taxon>ecological metagenomes</taxon>
    </lineage>
</organism>
<reference evidence="1" key="1">
    <citation type="submission" date="2019-08" db="EMBL/GenBank/DDBJ databases">
        <authorList>
            <person name="Kucharzyk K."/>
            <person name="Murdoch R.W."/>
            <person name="Higgins S."/>
            <person name="Loffler F."/>
        </authorList>
    </citation>
    <scope>NUCLEOTIDE SEQUENCE</scope>
</reference>
<comment type="caution">
    <text evidence="1">The sequence shown here is derived from an EMBL/GenBank/DDBJ whole genome shotgun (WGS) entry which is preliminary data.</text>
</comment>
<accession>A0A645FUQ0</accession>
<evidence type="ECO:0000313" key="1">
    <source>
        <dbReference type="EMBL" id="MPN17516.1"/>
    </source>
</evidence>
<sequence length="189" mass="19024">MVAAAGQDEALAALGECRSYVGCDLAVAFRVFGEQAAQLGDRSRCAQVEVVRAAIGGGVDVQHATRSVVRGDEVGFVGERVADGVPDGAELPVGDLLQSVLAFGCRREAQPPGGADLGYDVLVGSGGEVVAFVDDHLAVALGELPDVLGAVSGQGLQEHDVDLSAGLGSSAAQLAGLDAEEVADLFAPL</sequence>
<dbReference type="EMBL" id="VSSQ01064671">
    <property type="protein sequence ID" value="MPN17516.1"/>
    <property type="molecule type" value="Genomic_DNA"/>
</dbReference>
<dbReference type="AlphaFoldDB" id="A0A645FUQ0"/>
<dbReference type="AntiFam" id="ANF00140">
    <property type="entry name" value="Shadow ORF (opposite ResIII Domain)"/>
</dbReference>
<name>A0A645FUQ0_9ZZZZ</name>
<protein>
    <submittedName>
        <fullName evidence="1">Uncharacterized protein</fullName>
    </submittedName>
</protein>
<gene>
    <name evidence="1" type="ORF">SDC9_164870</name>
</gene>